<dbReference type="InterPro" id="IPR013159">
    <property type="entry name" value="DnaA_C"/>
</dbReference>
<dbReference type="SUPFAM" id="SSF48295">
    <property type="entry name" value="TrpR-like"/>
    <property type="match status" value="1"/>
</dbReference>
<proteinExistence type="predicted"/>
<dbReference type="InterPro" id="IPR010921">
    <property type="entry name" value="Trp_repressor/repl_initiator"/>
</dbReference>
<dbReference type="CDD" id="cd06571">
    <property type="entry name" value="Bac_DnaA_C"/>
    <property type="match status" value="1"/>
</dbReference>
<dbReference type="Proteomes" id="UP000095463">
    <property type="component" value="Unassembled WGS sequence"/>
</dbReference>
<dbReference type="AlphaFoldDB" id="A0A1E5XIR7"/>
<dbReference type="EMBL" id="LAJE02000373">
    <property type="protein sequence ID" value="OEO28471.1"/>
    <property type="molecule type" value="Genomic_DNA"/>
</dbReference>
<comment type="caution">
    <text evidence="2">The sequence shown here is derived from an EMBL/GenBank/DDBJ whole genome shotgun (WGS) entry which is preliminary data.</text>
</comment>
<dbReference type="GO" id="GO:0006275">
    <property type="term" value="P:regulation of DNA replication"/>
    <property type="evidence" value="ECO:0007669"/>
    <property type="project" value="InterPro"/>
</dbReference>
<dbReference type="Pfam" id="PF08299">
    <property type="entry name" value="Bac_DnaA_C"/>
    <property type="match status" value="1"/>
</dbReference>
<organism evidence="2 3">
    <name type="scientific">Devosia insulae DS-56</name>
    <dbReference type="NCBI Taxonomy" id="1116389"/>
    <lineage>
        <taxon>Bacteria</taxon>
        <taxon>Pseudomonadati</taxon>
        <taxon>Pseudomonadota</taxon>
        <taxon>Alphaproteobacteria</taxon>
        <taxon>Hyphomicrobiales</taxon>
        <taxon>Devosiaceae</taxon>
        <taxon>Devosia</taxon>
    </lineage>
</organism>
<feature type="domain" description="Chromosomal replication initiator DnaA C-terminal" evidence="1">
    <location>
        <begin position="91"/>
        <end position="165"/>
    </location>
</feature>
<dbReference type="SMART" id="SM00760">
    <property type="entry name" value="Bac_DnaA_C"/>
    <property type="match status" value="1"/>
</dbReference>
<evidence type="ECO:0000313" key="2">
    <source>
        <dbReference type="EMBL" id="OEO28471.1"/>
    </source>
</evidence>
<gene>
    <name evidence="2" type="ORF">VW23_004670</name>
</gene>
<accession>A0A1E5XIR7</accession>
<protein>
    <recommendedName>
        <fullName evidence="1">Chromosomal replication initiator DnaA C-terminal domain-containing protein</fullName>
    </recommendedName>
</protein>
<dbReference type="OrthoDB" id="7776290at2"/>
<evidence type="ECO:0000313" key="3">
    <source>
        <dbReference type="Proteomes" id="UP000095463"/>
    </source>
</evidence>
<dbReference type="RefSeq" id="WP_069912226.1">
    <property type="nucleotide sequence ID" value="NZ_LAJE02000373.1"/>
</dbReference>
<evidence type="ECO:0000259" key="1">
    <source>
        <dbReference type="SMART" id="SM00760"/>
    </source>
</evidence>
<dbReference type="Gene3D" id="1.10.1750.10">
    <property type="match status" value="1"/>
</dbReference>
<dbReference type="GO" id="GO:0006270">
    <property type="term" value="P:DNA replication initiation"/>
    <property type="evidence" value="ECO:0007669"/>
    <property type="project" value="InterPro"/>
</dbReference>
<keyword evidence="3" id="KW-1185">Reference proteome</keyword>
<sequence>MMLYRQLRLAPVRAADASPSQQRLAEERRAREARIRRAAQHPLPASNLVVRPFHAARPVRQLQPPEVWPDYREPAPYDTLEYGAPTARPITAREIIDEVVTKHRISRVELSGSSRRAPVTAARREASWRIRHEVLVNGRQISLPEIARHLGGRDHTTVLYNIRRYQAELEAQALAARQAGAR</sequence>
<dbReference type="GO" id="GO:0043565">
    <property type="term" value="F:sequence-specific DNA binding"/>
    <property type="evidence" value="ECO:0007669"/>
    <property type="project" value="InterPro"/>
</dbReference>
<name>A0A1E5XIR7_9HYPH</name>
<reference evidence="2 3" key="1">
    <citation type="journal article" date="2015" name="Genome Announc.">
        <title>Genome Assemblies of Three Soil-Associated Devosia species: D. insulae, D. limi, and D. soli.</title>
        <authorList>
            <person name="Hassan Y.I."/>
            <person name="Lepp D."/>
            <person name="Zhou T."/>
        </authorList>
    </citation>
    <scope>NUCLEOTIDE SEQUENCE [LARGE SCALE GENOMIC DNA]</scope>
    <source>
        <strain evidence="2 3">DS-56</strain>
    </source>
</reference>
<dbReference type="GO" id="GO:0005524">
    <property type="term" value="F:ATP binding"/>
    <property type="evidence" value="ECO:0007669"/>
    <property type="project" value="InterPro"/>
</dbReference>